<dbReference type="InterPro" id="IPR036388">
    <property type="entry name" value="WH-like_DNA-bd_sf"/>
</dbReference>
<accession>A0ABX5J0J9</accession>
<evidence type="ECO:0000313" key="7">
    <source>
        <dbReference type="Proteomes" id="UP000241895"/>
    </source>
</evidence>
<dbReference type="Proteomes" id="UP000241895">
    <property type="component" value="Unassembled WGS sequence"/>
</dbReference>
<evidence type="ECO:0000256" key="4">
    <source>
        <dbReference type="ARBA" id="ARBA00023163"/>
    </source>
</evidence>
<evidence type="ECO:0000259" key="5">
    <source>
        <dbReference type="PROSITE" id="PS50931"/>
    </source>
</evidence>
<name>A0ABX5J0J9_9GAMM</name>
<dbReference type="PANTHER" id="PTHR30537:SF74">
    <property type="entry name" value="HTH-TYPE TRANSCRIPTIONAL REGULATOR TRPI"/>
    <property type="match status" value="1"/>
</dbReference>
<dbReference type="EMBL" id="PXNS01000005">
    <property type="protein sequence ID" value="PTL94611.1"/>
    <property type="molecule type" value="Genomic_DNA"/>
</dbReference>
<dbReference type="PANTHER" id="PTHR30537">
    <property type="entry name" value="HTH-TYPE TRANSCRIPTIONAL REGULATOR"/>
    <property type="match status" value="1"/>
</dbReference>
<dbReference type="InterPro" id="IPR036390">
    <property type="entry name" value="WH_DNA-bd_sf"/>
</dbReference>
<dbReference type="Gene3D" id="1.10.10.10">
    <property type="entry name" value="Winged helix-like DNA-binding domain superfamily/Winged helix DNA-binding domain"/>
    <property type="match status" value="1"/>
</dbReference>
<keyword evidence="7" id="KW-1185">Reference proteome</keyword>
<dbReference type="PROSITE" id="PS50931">
    <property type="entry name" value="HTH_LYSR"/>
    <property type="match status" value="1"/>
</dbReference>
<dbReference type="Gene3D" id="3.40.190.10">
    <property type="entry name" value="Periplasmic binding protein-like II"/>
    <property type="match status" value="2"/>
</dbReference>
<evidence type="ECO:0000256" key="2">
    <source>
        <dbReference type="ARBA" id="ARBA00023015"/>
    </source>
</evidence>
<sequence length="372" mass="40358">MRSVGLTTGKSGACAGIKVQQCGHEDSPLGLVPLMLGGARTTESSNRFGPTNDLFFADAQKFFTHRDVMQRRRLPLSQLRAFEAAARHRSFKGAAEELAVTPAAISHQVRELESWLGVALFERRTRQVIPTDAATELSPVLRQGFDAFAEALESLLKRTTPASVTLSCTPAFASQWLLPRLTDFHSTNPDIALNIHASESVLDLTHGTRLAIRYGMGPYPDHEVVTLATDRIALVASPQLQLAGVDDLRGVRHIDFDWYCPNLGLPGWAQWCQALGSTPAVLGPRLAFSEESHAIQAAISGQGVALLGLTLVQDEIARGVLEVPFGPFLPGLHYHLIRSQTMSDNAILDKVVVWLQQAFSAATATIGEQQAP</sequence>
<protein>
    <submittedName>
        <fullName evidence="6">LysR family transcriptional regulator</fullName>
    </submittedName>
</protein>
<dbReference type="PRINTS" id="PR00039">
    <property type="entry name" value="HTHLYSR"/>
</dbReference>
<keyword evidence="4" id="KW-0804">Transcription</keyword>
<evidence type="ECO:0000313" key="6">
    <source>
        <dbReference type="EMBL" id="PTL94611.1"/>
    </source>
</evidence>
<feature type="domain" description="HTH lysR-type" evidence="5">
    <location>
        <begin position="74"/>
        <end position="131"/>
    </location>
</feature>
<organism evidence="6 7">
    <name type="scientific">Halomonas litopenaei</name>
    <dbReference type="NCBI Taxonomy" id="2109328"/>
    <lineage>
        <taxon>Bacteria</taxon>
        <taxon>Pseudomonadati</taxon>
        <taxon>Pseudomonadota</taxon>
        <taxon>Gammaproteobacteria</taxon>
        <taxon>Oceanospirillales</taxon>
        <taxon>Halomonadaceae</taxon>
        <taxon>Halomonas</taxon>
    </lineage>
</organism>
<evidence type="ECO:0000256" key="1">
    <source>
        <dbReference type="ARBA" id="ARBA00009437"/>
    </source>
</evidence>
<dbReference type="Pfam" id="PF03466">
    <property type="entry name" value="LysR_substrate"/>
    <property type="match status" value="1"/>
</dbReference>
<dbReference type="Pfam" id="PF00126">
    <property type="entry name" value="HTH_1"/>
    <property type="match status" value="1"/>
</dbReference>
<dbReference type="SUPFAM" id="SSF46785">
    <property type="entry name" value="Winged helix' DNA-binding domain"/>
    <property type="match status" value="1"/>
</dbReference>
<dbReference type="InterPro" id="IPR058163">
    <property type="entry name" value="LysR-type_TF_proteobact-type"/>
</dbReference>
<keyword evidence="3" id="KW-0238">DNA-binding</keyword>
<dbReference type="SUPFAM" id="SSF53850">
    <property type="entry name" value="Periplasmic binding protein-like II"/>
    <property type="match status" value="1"/>
</dbReference>
<dbReference type="InterPro" id="IPR005119">
    <property type="entry name" value="LysR_subst-bd"/>
</dbReference>
<comment type="caution">
    <text evidence="6">The sequence shown here is derived from an EMBL/GenBank/DDBJ whole genome shotgun (WGS) entry which is preliminary data.</text>
</comment>
<dbReference type="InterPro" id="IPR000847">
    <property type="entry name" value="LysR_HTH_N"/>
</dbReference>
<evidence type="ECO:0000256" key="3">
    <source>
        <dbReference type="ARBA" id="ARBA00023125"/>
    </source>
</evidence>
<gene>
    <name evidence="6" type="ORF">C6W88_09520</name>
</gene>
<keyword evidence="2" id="KW-0805">Transcription regulation</keyword>
<reference evidence="6 7" key="1">
    <citation type="submission" date="2018-03" db="EMBL/GenBank/DDBJ databases">
        <authorList>
            <person name="Zhou J."/>
            <person name="Li X."/>
            <person name="Xue M."/>
            <person name="Yin J."/>
        </authorList>
    </citation>
    <scope>NUCLEOTIDE SEQUENCE [LARGE SCALE GENOMIC DNA]</scope>
    <source>
        <strain evidence="6 7">SYSU ZJ2214</strain>
    </source>
</reference>
<proteinExistence type="inferred from homology"/>
<comment type="similarity">
    <text evidence="1">Belongs to the LysR transcriptional regulatory family.</text>
</comment>